<evidence type="ECO:0000256" key="3">
    <source>
        <dbReference type="ARBA" id="ARBA00009214"/>
    </source>
</evidence>
<dbReference type="GO" id="GO:0045087">
    <property type="term" value="P:innate immune response"/>
    <property type="evidence" value="ECO:0007669"/>
    <property type="project" value="UniProtKB-KW"/>
</dbReference>
<feature type="region of interest" description="Disordered" evidence="24">
    <location>
        <begin position="251"/>
        <end position="272"/>
    </location>
</feature>
<feature type="domain" description="MACPF" evidence="27">
    <location>
        <begin position="844"/>
        <end position="1177"/>
    </location>
</feature>
<dbReference type="InterPro" id="IPR052685">
    <property type="entry name" value="Apoptosis_Repressor_CARD"/>
</dbReference>
<dbReference type="Pfam" id="PF18434">
    <property type="entry name" value="Kazal_3"/>
    <property type="match status" value="1"/>
</dbReference>
<dbReference type="PANTHER" id="PTHR22797:SF36">
    <property type="entry name" value="CASPASE RECRUITMENT DOMAIN-CONTAINING PROTEIN 6"/>
    <property type="match status" value="1"/>
</dbReference>
<dbReference type="PANTHER" id="PTHR22797">
    <property type="entry name" value="CARD6/NUCLEOLAR PROTEIN 3"/>
    <property type="match status" value="1"/>
</dbReference>
<organism evidence="28 29">
    <name type="scientific">Bos mutus</name>
    <name type="common">wild yak</name>
    <dbReference type="NCBI Taxonomy" id="72004"/>
    <lineage>
        <taxon>Eukaryota</taxon>
        <taxon>Metazoa</taxon>
        <taxon>Chordata</taxon>
        <taxon>Craniata</taxon>
        <taxon>Vertebrata</taxon>
        <taxon>Euteleostomi</taxon>
        <taxon>Mammalia</taxon>
        <taxon>Eutheria</taxon>
        <taxon>Laurasiatheria</taxon>
        <taxon>Artiodactyla</taxon>
        <taxon>Ruminantia</taxon>
        <taxon>Pecora</taxon>
        <taxon>Bovidae</taxon>
        <taxon>Bovinae</taxon>
        <taxon>Bos</taxon>
    </lineage>
</organism>
<comment type="subunit">
    <text evidence="21">Monomer or dimer; as a C5b-7 complex it can also form multimeric rosettes. Component of the membrane attack complex (MAC), composed of complement C5b, C6, C7, C8A, C8B, C8G and multiple copies of the pore-forming subunit C9.</text>
</comment>
<evidence type="ECO:0000256" key="2">
    <source>
        <dbReference type="ARBA" id="ARBA00004613"/>
    </source>
</evidence>
<dbReference type="PROSITE" id="PS50209">
    <property type="entry name" value="CARD"/>
    <property type="match status" value="1"/>
</dbReference>
<evidence type="ECO:0000256" key="15">
    <source>
        <dbReference type="ARBA" id="ARBA00023136"/>
    </source>
</evidence>
<dbReference type="InterPro" id="IPR036383">
    <property type="entry name" value="TSP1_rpt_sf"/>
</dbReference>
<dbReference type="PROSITE" id="PS50923">
    <property type="entry name" value="SUSHI"/>
    <property type="match status" value="2"/>
</dbReference>
<feature type="domain" description="CARD" evidence="25">
    <location>
        <begin position="3"/>
        <end position="79"/>
    </location>
</feature>
<evidence type="ECO:0000256" key="12">
    <source>
        <dbReference type="ARBA" id="ARBA00022859"/>
    </source>
</evidence>
<gene>
    <name evidence="28" type="ORF">E5288_WYG000276</name>
</gene>
<dbReference type="PROSITE" id="PS50092">
    <property type="entry name" value="TSP1"/>
    <property type="match status" value="1"/>
</dbReference>
<dbReference type="InterPro" id="IPR057365">
    <property type="entry name" value="URGCP"/>
</dbReference>
<keyword evidence="14" id="KW-0473">Membrane attack complex</keyword>
<dbReference type="GO" id="GO:0005579">
    <property type="term" value="C:membrane attack complex"/>
    <property type="evidence" value="ECO:0007669"/>
    <property type="project" value="UniProtKB-KW"/>
</dbReference>
<evidence type="ECO:0000256" key="19">
    <source>
        <dbReference type="ARBA" id="ARBA00073222"/>
    </source>
</evidence>
<keyword evidence="6" id="KW-1052">Target cell membrane</keyword>
<dbReference type="InterPro" id="IPR023415">
    <property type="entry name" value="LDLR_class-A_CS"/>
</dbReference>
<evidence type="ECO:0000256" key="4">
    <source>
        <dbReference type="ARBA" id="ARBA00022525"/>
    </source>
</evidence>
<dbReference type="Pfam" id="PF25496">
    <property type="entry name" value="URGCP"/>
    <property type="match status" value="1"/>
</dbReference>
<dbReference type="InterPro" id="IPR036055">
    <property type="entry name" value="LDL_receptor-like_sf"/>
</dbReference>
<evidence type="ECO:0000256" key="17">
    <source>
        <dbReference type="ARBA" id="ARBA00023180"/>
    </source>
</evidence>
<dbReference type="SUPFAM" id="SSF57535">
    <property type="entry name" value="Complement control module/SCR domain"/>
    <property type="match status" value="2"/>
</dbReference>
<evidence type="ECO:0000313" key="28">
    <source>
        <dbReference type="EMBL" id="MXQ79055.1"/>
    </source>
</evidence>
<evidence type="ECO:0000256" key="16">
    <source>
        <dbReference type="ARBA" id="ARBA00023157"/>
    </source>
</evidence>
<dbReference type="Proteomes" id="UP000322234">
    <property type="component" value="Unassembled WGS sequence"/>
</dbReference>
<dbReference type="Gene3D" id="4.10.400.10">
    <property type="entry name" value="Low-density Lipoprotein Receptor"/>
    <property type="match status" value="1"/>
</dbReference>
<evidence type="ECO:0000256" key="20">
    <source>
        <dbReference type="ARBA" id="ARBA00093281"/>
    </source>
</evidence>
<dbReference type="PROSITE" id="PS01209">
    <property type="entry name" value="LDLRA_1"/>
    <property type="match status" value="1"/>
</dbReference>
<evidence type="ECO:0000259" key="26">
    <source>
        <dbReference type="PROSITE" id="PS50923"/>
    </source>
</evidence>
<keyword evidence="16 23" id="KW-1015">Disulfide bond</keyword>
<dbReference type="SMART" id="SM00057">
    <property type="entry name" value="FIMAC"/>
    <property type="match status" value="2"/>
</dbReference>
<dbReference type="Pfam" id="PF21284">
    <property type="entry name" value="C7_FIM2_N"/>
    <property type="match status" value="1"/>
</dbReference>
<dbReference type="Gene3D" id="1.10.533.10">
    <property type="entry name" value="Death Domain, Fas"/>
    <property type="match status" value="1"/>
</dbReference>
<evidence type="ECO:0000256" key="9">
    <source>
        <dbReference type="ARBA" id="ARBA00022729"/>
    </source>
</evidence>
<dbReference type="InterPro" id="IPR001862">
    <property type="entry name" value="MAC_perforin"/>
</dbReference>
<feature type="disulfide bond" evidence="23">
    <location>
        <begin position="1320"/>
        <end position="1347"/>
    </location>
</feature>
<feature type="region of interest" description="Disordered" evidence="24">
    <location>
        <begin position="672"/>
        <end position="701"/>
    </location>
</feature>
<dbReference type="InterPro" id="IPR011029">
    <property type="entry name" value="DEATH-like_dom_sf"/>
</dbReference>
<evidence type="ECO:0000256" key="5">
    <source>
        <dbReference type="ARBA" id="ARBA00022536"/>
    </source>
</evidence>
<accession>A0A6B0QN51</accession>
<keyword evidence="13" id="KW-0180">Complement pathway</keyword>
<dbReference type="PROSITE" id="PS50068">
    <property type="entry name" value="LDLRA_2"/>
    <property type="match status" value="1"/>
</dbReference>
<dbReference type="CDD" id="cd01671">
    <property type="entry name" value="CARD"/>
    <property type="match status" value="1"/>
</dbReference>
<dbReference type="Pfam" id="PF00084">
    <property type="entry name" value="Sushi"/>
    <property type="match status" value="2"/>
</dbReference>
<evidence type="ECO:0000313" key="29">
    <source>
        <dbReference type="Proteomes" id="UP000322234"/>
    </source>
</evidence>
<evidence type="ECO:0000256" key="22">
    <source>
        <dbReference type="PROSITE-ProRule" id="PRU00124"/>
    </source>
</evidence>
<dbReference type="Gene3D" id="2.20.100.10">
    <property type="entry name" value="Thrombospondin type-1 (TSP1) repeat"/>
    <property type="match status" value="1"/>
</dbReference>
<evidence type="ECO:0000256" key="18">
    <source>
        <dbReference type="ARBA" id="ARBA00023298"/>
    </source>
</evidence>
<dbReference type="EMBL" id="VBQZ03000001">
    <property type="protein sequence ID" value="MXQ79055.1"/>
    <property type="molecule type" value="Genomic_DNA"/>
</dbReference>
<dbReference type="Gene3D" id="2.10.70.10">
    <property type="entry name" value="Complement Module, domain 1"/>
    <property type="match status" value="2"/>
</dbReference>
<dbReference type="Pfam" id="PF00057">
    <property type="entry name" value="Ldl_recept_a"/>
    <property type="match status" value="1"/>
</dbReference>
<keyword evidence="18" id="KW-1053">Target membrane</keyword>
<dbReference type="FunFam" id="4.10.400.10:FF:000099">
    <property type="entry name" value="Complement component C7"/>
    <property type="match status" value="1"/>
</dbReference>
<dbReference type="InterPro" id="IPR000884">
    <property type="entry name" value="TSP1_rpt"/>
</dbReference>
<evidence type="ECO:0000256" key="21">
    <source>
        <dbReference type="ARBA" id="ARBA00093478"/>
    </source>
</evidence>
<evidence type="ECO:0000256" key="23">
    <source>
        <dbReference type="PROSITE-ProRule" id="PRU00302"/>
    </source>
</evidence>
<evidence type="ECO:0000256" key="24">
    <source>
        <dbReference type="SAM" id="MobiDB-lite"/>
    </source>
</evidence>
<dbReference type="SMART" id="SM00209">
    <property type="entry name" value="TSP1"/>
    <property type="match status" value="1"/>
</dbReference>
<dbReference type="SMART" id="SM00457">
    <property type="entry name" value="MACPF"/>
    <property type="match status" value="1"/>
</dbReference>
<keyword evidence="17" id="KW-0325">Glycoprotein</keyword>
<evidence type="ECO:0000256" key="7">
    <source>
        <dbReference type="ARBA" id="ARBA00022588"/>
    </source>
</evidence>
<keyword evidence="7" id="KW-0399">Innate immunity</keyword>
<keyword evidence="8 23" id="KW-0768">Sushi</keyword>
<dbReference type="InterPro" id="IPR020863">
    <property type="entry name" value="MACPF_CS"/>
</dbReference>
<comment type="caution">
    <text evidence="23">Lacks conserved residue(s) required for the propagation of feature annotation.</text>
</comment>
<comment type="function">
    <text evidence="20">Component of the membrane attack complex (MAC), a multiprotein complex activated by the complement cascade, which inserts into a target cell membrane and forms a pore, leading to target cell membrane rupture and cell lysis. The MAC is initiated by proteolytic cleavage of C5 into complement C5b in response to the classical, alternative, lectin and GZMK complement pathways. The complement pathways consist in a cascade of proteins that leads to phagocytosis and breakdown of pathogens and signaling that strengthens the adaptive immune system. C7 serves as a membrane anchor. During MAC assembly, associates with C5b and C6 to form the C5b-7 complex, a key lipophilic precursor of the MAC complex, which associates with the outer leaflet and reduces the energy for membrane bending.</text>
</comment>
<dbReference type="SMART" id="SM00032">
    <property type="entry name" value="CCP"/>
    <property type="match status" value="2"/>
</dbReference>
<dbReference type="InterPro" id="IPR003884">
    <property type="entry name" value="FacI_MAC"/>
</dbReference>
<feature type="region of interest" description="Disordered" evidence="24">
    <location>
        <begin position="830"/>
        <end position="855"/>
    </location>
</feature>
<dbReference type="PROSITE" id="PS00279">
    <property type="entry name" value="MACPF_1"/>
    <property type="match status" value="1"/>
</dbReference>
<evidence type="ECO:0000256" key="8">
    <source>
        <dbReference type="ARBA" id="ARBA00022659"/>
    </source>
</evidence>
<evidence type="ECO:0000259" key="25">
    <source>
        <dbReference type="PROSITE" id="PS50209"/>
    </source>
</evidence>
<keyword evidence="9" id="KW-0732">Signal</keyword>
<dbReference type="InterPro" id="IPR000436">
    <property type="entry name" value="Sushi_SCR_CCP_dom"/>
</dbReference>
<dbReference type="Pfam" id="PF21330">
    <property type="entry name" value="Kazal_C7"/>
    <property type="match status" value="1"/>
</dbReference>
<comment type="similarity">
    <text evidence="3">Belongs to the complement C6/C7/C8/C9 family.</text>
</comment>
<dbReference type="PROSITE" id="PS51412">
    <property type="entry name" value="MACPF_2"/>
    <property type="match status" value="1"/>
</dbReference>
<keyword evidence="15" id="KW-0472">Membrane</keyword>
<dbReference type="PRINTS" id="PR00764">
    <property type="entry name" value="COMPLEMENTC9"/>
</dbReference>
<evidence type="ECO:0000256" key="10">
    <source>
        <dbReference type="ARBA" id="ARBA00022737"/>
    </source>
</evidence>
<keyword evidence="29" id="KW-1185">Reference proteome</keyword>
<dbReference type="InterPro" id="IPR048825">
    <property type="entry name" value="C7_KAZAL"/>
</dbReference>
<dbReference type="GO" id="GO:0005576">
    <property type="term" value="C:extracellular region"/>
    <property type="evidence" value="ECO:0007669"/>
    <property type="project" value="UniProtKB-SubCell"/>
</dbReference>
<dbReference type="Pfam" id="PF00619">
    <property type="entry name" value="CARD"/>
    <property type="match status" value="1"/>
</dbReference>
<evidence type="ECO:0000259" key="27">
    <source>
        <dbReference type="PROSITE" id="PS51412"/>
    </source>
</evidence>
<keyword evidence="11" id="KW-0204">Cytolysis</keyword>
<dbReference type="InterPro" id="IPR035976">
    <property type="entry name" value="Sushi/SCR/CCP_sf"/>
</dbReference>
<keyword evidence="12" id="KW-0391">Immunity</keyword>
<proteinExistence type="inferred from homology"/>
<comment type="subcellular location">
    <subcellularLocation>
        <location evidence="2">Secreted</location>
    </subcellularLocation>
    <subcellularLocation>
        <location evidence="1">Target cell membrane</location>
    </subcellularLocation>
</comment>
<dbReference type="PRINTS" id="PR01705">
    <property type="entry name" value="TSP1REPEAT"/>
</dbReference>
<evidence type="ECO:0000256" key="11">
    <source>
        <dbReference type="ARBA" id="ARBA00022852"/>
    </source>
</evidence>
<dbReference type="Gene3D" id="3.30.60.30">
    <property type="match status" value="2"/>
</dbReference>
<protein>
    <recommendedName>
        <fullName evidence="19">Complement component C7</fullName>
    </recommendedName>
</protein>
<dbReference type="GO" id="GO:0044218">
    <property type="term" value="C:other organism cell membrane"/>
    <property type="evidence" value="ECO:0007669"/>
    <property type="project" value="UniProtKB-KW"/>
</dbReference>
<dbReference type="InterPro" id="IPR020864">
    <property type="entry name" value="MACPF"/>
</dbReference>
<sequence>MAAGSVPSQIIEKERKKLLEILQQDPDCILDTLTSRKLISEEEYEILENITDPLKKSRKLLILVQKKGEVSCQLFLNCLFNTFSQSATICNLNQEVLKHEYIEPPLPIGASKEDVFLSGEKRPENPEITTSFKEKECMDLETSESFTDKKTSYQETAWSSKENEKEDNTSKFTSPQSIEIVEYEFPATIEYLQDGQRYEDPDDSLYLEQEDYLESVGYSEEANITLEEEAYSDPGGLYDDREDSVYLETTEFSDEEQHYEDPETGMSLEEEEEKSMEERKNVFKDVLSCLNLDTSRKILPDFVKQFSLDRGCTWVPETPSDLAWNFLMKVQALDVTARDSVLRPKVLGEESKGELLTGVENLEIKETETINPLDVLCASLLSSDSSLQREVMSNMYHCRFALPLLLPDAENNRSILMLGAMKDIVKEQSTQSSGGPTGDTEKFLTLMKMPVISFVRLGYCSFSKSRILNALLSPAHLKSHKIFLHQDLPVQVLPRQISDGLVEITWCFPDSSSLSESPSFPQKPVAVANLRGDLESFWTQFGFLMEVSSAVFFLTDCLGEKEWDLLMFLGEAAIERCYFVLSPQARESEEAQVFQRVLKLKPSQLLFWEEEEVGQRGGNMEGLQAALQEVMSSSLKCVSVEDMAPLARELGIQVDQDFENIQGIQVSPSENLAGAAEDEGSQRHSQRKNSSESPAKMSETSCQINQNRQNFHLTPVFMPPLRNFHPLPARIGDLQAPATYCRELKTPGNNFILLGGIYRRVSSFFKTRRRSIAVYGQYGGHSCVGSAFETQPCQPTRGCPTEDGCGERFRCFSGQCISKSLVCNGDSDCEEDGADEDRCEDAESRPACDKDKPPPNIELTGRGYNALTGQFRNQVLNTKSFGGQCRKVYSGDGRDFYRLSGNILSYTFQVKINNDFNNEFYNSTWAYVKETSTEHSSSSKGHFLFFSSSSSSHGYSSNMNILAKKKSYQLLVLQNTVEVAQFINNNPEFLQLAESFWKELSYLPSLYDYSAYRRLIDQYGTHYLQSGSLGGEYKVIFHMDSEKVKKFDFHSEDKRKCASSHFQFLFTSSKQKCTTMEEVLKSVSVENEGNLLRGVPFVRGGHSGFLAGLSYLDLNNPAGNKRRYSQWAGSVPDLPEVIKQKLTPLYELVKEVPCASVKKLYLKRAIEEYLDEFDPCHCRPCHNGGMATVQGSQCQCYCKPKTSGVACEQGVLLGDQAGGVDGGWNCWSSWGPCVQGKKTRSRQCNNPSPSAGGKSCIGETSETRQCEDEELEHLRLLEPHCFPLSLVPTKFCSSPPALKDGFVQDEGATFPVGKNIMYTCKEGYSLVGDPVARCGEDLQWLVGNMHCQKIACVLPALMDGIQSHPHKPFYTIGEKVTISCSGGRSLEGPSTFLCSSSLKWSPEVKDVQCVQREAPLTPKVPKCQPWEKLQNSRCVCKMPYECGSSLGVCARDERSKRILPLTVCKMHVLQCQGRNYTVAGRESCTLPALAEKACGVCPLWEKCDAEGSECVCRAASECEEAGFSVCVEVNGREQTMTECEAGVLRCRGLSISVTGIRPCAAEAA</sequence>
<evidence type="ECO:0000256" key="14">
    <source>
        <dbReference type="ARBA" id="ARBA00023058"/>
    </source>
</evidence>
<dbReference type="InterPro" id="IPR001315">
    <property type="entry name" value="CARD"/>
</dbReference>
<dbReference type="CDD" id="cd00112">
    <property type="entry name" value="LDLa"/>
    <property type="match status" value="1"/>
</dbReference>
<feature type="domain" description="Sushi" evidence="26">
    <location>
        <begin position="1290"/>
        <end position="1349"/>
    </location>
</feature>
<keyword evidence="5" id="KW-0245">EGF-like domain</keyword>
<dbReference type="GO" id="GO:0031640">
    <property type="term" value="P:killing of cells of another organism"/>
    <property type="evidence" value="ECO:0007669"/>
    <property type="project" value="UniProtKB-KW"/>
</dbReference>
<evidence type="ECO:0000256" key="6">
    <source>
        <dbReference type="ARBA" id="ARBA00022537"/>
    </source>
</evidence>
<evidence type="ECO:0000256" key="1">
    <source>
        <dbReference type="ARBA" id="ARBA00004175"/>
    </source>
</evidence>
<comment type="caution">
    <text evidence="28">The sequence shown here is derived from an EMBL/GenBank/DDBJ whole genome shotgun (WGS) entry which is preliminary data.</text>
</comment>
<keyword evidence="10" id="KW-0677">Repeat</keyword>
<dbReference type="CDD" id="cd00033">
    <property type="entry name" value="CCP"/>
    <property type="match status" value="2"/>
</dbReference>
<dbReference type="InterPro" id="IPR040729">
    <property type="entry name" value="Kazal_3"/>
</dbReference>
<dbReference type="GO" id="GO:0006958">
    <property type="term" value="P:complement activation, classical pathway"/>
    <property type="evidence" value="ECO:0007669"/>
    <property type="project" value="UniProtKB-KW"/>
</dbReference>
<dbReference type="SMART" id="SM00114">
    <property type="entry name" value="CARD"/>
    <property type="match status" value="1"/>
</dbReference>
<feature type="compositionally biased region" description="Basic and acidic residues" evidence="24">
    <location>
        <begin position="841"/>
        <end position="853"/>
    </location>
</feature>
<reference evidence="28" key="1">
    <citation type="submission" date="2019-10" db="EMBL/GenBank/DDBJ databases">
        <title>The sequence and de novo assembly of the wild yak genome.</title>
        <authorList>
            <person name="Liu Y."/>
        </authorList>
    </citation>
    <scope>NUCLEOTIDE SEQUENCE [LARGE SCALE GENOMIC DNA]</scope>
    <source>
        <strain evidence="28">WY2019</strain>
    </source>
</reference>
<dbReference type="Pfam" id="PF01823">
    <property type="entry name" value="MACPF"/>
    <property type="match status" value="1"/>
</dbReference>
<dbReference type="InterPro" id="IPR048827">
    <property type="entry name" value="C7_FIM2_N"/>
</dbReference>
<feature type="compositionally biased region" description="Acidic residues" evidence="24">
    <location>
        <begin position="830"/>
        <end position="840"/>
    </location>
</feature>
<dbReference type="InterPro" id="IPR002172">
    <property type="entry name" value="LDrepeatLR_classA_rpt"/>
</dbReference>
<dbReference type="SMART" id="SM00192">
    <property type="entry name" value="LDLa"/>
    <property type="match status" value="1"/>
</dbReference>
<dbReference type="GO" id="GO:0042981">
    <property type="term" value="P:regulation of apoptotic process"/>
    <property type="evidence" value="ECO:0007669"/>
    <property type="project" value="InterPro"/>
</dbReference>
<keyword evidence="4" id="KW-0964">Secreted</keyword>
<feature type="disulfide bond" evidence="22">
    <location>
        <begin position="811"/>
        <end position="829"/>
    </location>
</feature>
<dbReference type="SUPFAM" id="SSF47986">
    <property type="entry name" value="DEATH domain"/>
    <property type="match status" value="1"/>
</dbReference>
<feature type="domain" description="Sushi" evidence="26">
    <location>
        <begin position="1350"/>
        <end position="1411"/>
    </location>
</feature>
<name>A0A6B0QN51_9CETA</name>
<feature type="region of interest" description="Disordered" evidence="24">
    <location>
        <begin position="1238"/>
        <end position="1258"/>
    </location>
</feature>
<feature type="region of interest" description="Disordered" evidence="24">
    <location>
        <begin position="143"/>
        <end position="173"/>
    </location>
</feature>
<evidence type="ECO:0000256" key="13">
    <source>
        <dbReference type="ARBA" id="ARBA00022875"/>
    </source>
</evidence>
<dbReference type="SUPFAM" id="SSF82895">
    <property type="entry name" value="TSP-1 type 1 repeat"/>
    <property type="match status" value="1"/>
</dbReference>